<evidence type="ECO:0000313" key="3">
    <source>
        <dbReference type="Proteomes" id="UP001062165"/>
    </source>
</evidence>
<dbReference type="PROSITE" id="PS51257">
    <property type="entry name" value="PROKAR_LIPOPROTEIN"/>
    <property type="match status" value="1"/>
</dbReference>
<dbReference type="EMBL" id="CP106735">
    <property type="protein sequence ID" value="UXX78963.1"/>
    <property type="molecule type" value="Genomic_DNA"/>
</dbReference>
<name>A0ABY6D1K7_9BACT</name>
<protein>
    <recommendedName>
        <fullName evidence="4">Secreted protein</fullName>
    </recommendedName>
</protein>
<sequence length="53" mass="5433">MRKLGSLLLAVVFASTLLTSCVDAQADEVYDNVVPEKTNLGDGTGGHDGSGPL</sequence>
<evidence type="ECO:0000256" key="1">
    <source>
        <dbReference type="SAM" id="SignalP"/>
    </source>
</evidence>
<gene>
    <name evidence="2" type="ORF">N7E81_16540</name>
</gene>
<proteinExistence type="predicted"/>
<reference evidence="2" key="1">
    <citation type="submission" date="2022-10" db="EMBL/GenBank/DDBJ databases">
        <title>Comparative genomics and taxonomic characterization of three novel marine species of genus Reichenbachiella exhibiting antioxidant and polysaccharide degradation activities.</title>
        <authorList>
            <person name="Muhammad N."/>
            <person name="Lee Y.-J."/>
            <person name="Ko J."/>
            <person name="Kim S.-G."/>
        </authorList>
    </citation>
    <scope>NUCLEOTIDE SEQUENCE</scope>
    <source>
        <strain evidence="2">Wsw4-B4</strain>
    </source>
</reference>
<feature type="chain" id="PRO_5046132966" description="Secreted protein" evidence="1">
    <location>
        <begin position="27"/>
        <end position="53"/>
    </location>
</feature>
<accession>A0ABY6D1K7</accession>
<dbReference type="Proteomes" id="UP001062165">
    <property type="component" value="Chromosome"/>
</dbReference>
<dbReference type="RefSeq" id="WP_263050707.1">
    <property type="nucleotide sequence ID" value="NZ_CP106735.1"/>
</dbReference>
<feature type="signal peptide" evidence="1">
    <location>
        <begin position="1"/>
        <end position="26"/>
    </location>
</feature>
<organism evidence="2 3">
    <name type="scientific">Reichenbachiella carrageenanivorans</name>
    <dbReference type="NCBI Taxonomy" id="2979869"/>
    <lineage>
        <taxon>Bacteria</taxon>
        <taxon>Pseudomonadati</taxon>
        <taxon>Bacteroidota</taxon>
        <taxon>Cytophagia</taxon>
        <taxon>Cytophagales</taxon>
        <taxon>Reichenbachiellaceae</taxon>
        <taxon>Reichenbachiella</taxon>
    </lineage>
</organism>
<evidence type="ECO:0008006" key="4">
    <source>
        <dbReference type="Google" id="ProtNLM"/>
    </source>
</evidence>
<evidence type="ECO:0000313" key="2">
    <source>
        <dbReference type="EMBL" id="UXX78963.1"/>
    </source>
</evidence>
<keyword evidence="3" id="KW-1185">Reference proteome</keyword>
<keyword evidence="1" id="KW-0732">Signal</keyword>